<gene>
    <name evidence="1" type="ORF">D4764_11G0004640</name>
</gene>
<comment type="caution">
    <text evidence="1">The sequence shown here is derived from an EMBL/GenBank/DDBJ whole genome shotgun (WGS) entry which is preliminary data.</text>
</comment>
<evidence type="ECO:0000313" key="1">
    <source>
        <dbReference type="EMBL" id="TWW78343.1"/>
    </source>
</evidence>
<dbReference type="Proteomes" id="UP000324091">
    <property type="component" value="Chromosome 11"/>
</dbReference>
<dbReference type="AlphaFoldDB" id="A0A5C6PFM1"/>
<reference evidence="1 2" key="1">
    <citation type="submission" date="2019-04" db="EMBL/GenBank/DDBJ databases">
        <title>Chromosome genome assembly for Takifugu flavidus.</title>
        <authorList>
            <person name="Xiao S."/>
        </authorList>
    </citation>
    <scope>NUCLEOTIDE SEQUENCE [LARGE SCALE GENOMIC DNA]</scope>
    <source>
        <strain evidence="1">HTHZ2018</strain>
        <tissue evidence="1">Muscle</tissue>
    </source>
</reference>
<dbReference type="EMBL" id="RHFK02000003">
    <property type="protein sequence ID" value="TWW78343.1"/>
    <property type="molecule type" value="Genomic_DNA"/>
</dbReference>
<protein>
    <submittedName>
        <fullName evidence="1">Uncharacterized protein</fullName>
    </submittedName>
</protein>
<proteinExistence type="predicted"/>
<evidence type="ECO:0000313" key="2">
    <source>
        <dbReference type="Proteomes" id="UP000324091"/>
    </source>
</evidence>
<name>A0A5C6PFM1_9TELE</name>
<keyword evidence="2" id="KW-1185">Reference proteome</keyword>
<organism evidence="1 2">
    <name type="scientific">Takifugu flavidus</name>
    <name type="common">sansaifugu</name>
    <dbReference type="NCBI Taxonomy" id="433684"/>
    <lineage>
        <taxon>Eukaryota</taxon>
        <taxon>Metazoa</taxon>
        <taxon>Chordata</taxon>
        <taxon>Craniata</taxon>
        <taxon>Vertebrata</taxon>
        <taxon>Euteleostomi</taxon>
        <taxon>Actinopterygii</taxon>
        <taxon>Neopterygii</taxon>
        <taxon>Teleostei</taxon>
        <taxon>Neoteleostei</taxon>
        <taxon>Acanthomorphata</taxon>
        <taxon>Eupercaria</taxon>
        <taxon>Tetraodontiformes</taxon>
        <taxon>Tetradontoidea</taxon>
        <taxon>Tetraodontidae</taxon>
        <taxon>Takifugu</taxon>
    </lineage>
</organism>
<accession>A0A5C6PFM1</accession>
<sequence length="89" mass="9177">MKASPHRCRGSAALPPMLLRRLSSSAHLSARRPLPPAALSGSLPAAAGTLGDPVVKALNQVSCCRTSAALLLRAPPSSALFGYQKCLSK</sequence>